<dbReference type="SMART" id="SM00855">
    <property type="entry name" value="PGAM"/>
    <property type="match status" value="1"/>
</dbReference>
<dbReference type="Proteomes" id="UP000050398">
    <property type="component" value="Unassembled WGS sequence"/>
</dbReference>
<dbReference type="CDD" id="cd07067">
    <property type="entry name" value="HP_PGM_like"/>
    <property type="match status" value="1"/>
</dbReference>
<dbReference type="PANTHER" id="PTHR48100">
    <property type="entry name" value="BROAD-SPECIFICITY PHOSPHATASE YOR283W-RELATED"/>
    <property type="match status" value="1"/>
</dbReference>
<dbReference type="GO" id="GO:0005737">
    <property type="term" value="C:cytoplasm"/>
    <property type="evidence" value="ECO:0007669"/>
    <property type="project" value="TreeGrafter"/>
</dbReference>
<dbReference type="InterPro" id="IPR013078">
    <property type="entry name" value="His_Pase_superF_clade-1"/>
</dbReference>
<accession>A0A0N8GH07</accession>
<sequence>MDDYMAIAFIRHGLTDENEGGKYIGWSNPGLSPRGIEILIRNKQSFEPYEGCFSSDLIRCLETSHFLFSDASIISSPLLRELHFGKWEGLTYEDLKENEEYQYWLTDPSISPPGGEGMNQFIKRVEVAWEQIKAHVESFNGNRYSVITHGGVIRYLLTSLSPMSEHQSFWEWKVAHGAGYELAWKTEEDWRDQNCTSLRAVPLMGRGNG</sequence>
<dbReference type="Gene3D" id="3.40.50.1240">
    <property type="entry name" value="Phosphoglycerate mutase-like"/>
    <property type="match status" value="1"/>
</dbReference>
<gene>
    <name evidence="3" type="ORF">AM506_07780</name>
</gene>
<organism evidence="3 4">
    <name type="scientific">Rossellomorea vietnamensis</name>
    <dbReference type="NCBI Taxonomy" id="218284"/>
    <lineage>
        <taxon>Bacteria</taxon>
        <taxon>Bacillati</taxon>
        <taxon>Bacillota</taxon>
        <taxon>Bacilli</taxon>
        <taxon>Bacillales</taxon>
        <taxon>Bacillaceae</taxon>
        <taxon>Rossellomorea</taxon>
    </lineage>
</organism>
<feature type="binding site" evidence="2">
    <location>
        <position position="59"/>
    </location>
    <ligand>
        <name>substrate</name>
    </ligand>
</feature>
<feature type="active site" description="Tele-phosphohistidine intermediate" evidence="1">
    <location>
        <position position="12"/>
    </location>
</feature>
<dbReference type="SUPFAM" id="SSF53254">
    <property type="entry name" value="Phosphoglycerate mutase-like"/>
    <property type="match status" value="1"/>
</dbReference>
<reference evidence="3 4" key="1">
    <citation type="submission" date="2015-08" db="EMBL/GenBank/DDBJ databases">
        <title>Draft Genome Sequence of Bacillus vietnamensis UCD-SED5.</title>
        <authorList>
            <person name="Lee R.D."/>
            <person name="Jospin G."/>
            <person name="Lang J.M."/>
            <person name="Coil D.A."/>
            <person name="Eisen J.A."/>
        </authorList>
    </citation>
    <scope>NUCLEOTIDE SEQUENCE [LARGE SCALE GENOMIC DNA]</scope>
    <source>
        <strain evidence="3 4">UCD-SED5</strain>
    </source>
</reference>
<dbReference type="GO" id="GO:0016791">
    <property type="term" value="F:phosphatase activity"/>
    <property type="evidence" value="ECO:0007669"/>
    <property type="project" value="TreeGrafter"/>
</dbReference>
<evidence type="ECO:0000256" key="2">
    <source>
        <dbReference type="PIRSR" id="PIRSR613078-2"/>
    </source>
</evidence>
<dbReference type="PANTHER" id="PTHR48100:SF1">
    <property type="entry name" value="HISTIDINE PHOSPHATASE FAMILY PROTEIN-RELATED"/>
    <property type="match status" value="1"/>
</dbReference>
<comment type="caution">
    <text evidence="3">The sequence shown here is derived from an EMBL/GenBank/DDBJ whole genome shotgun (WGS) entry which is preliminary data.</text>
</comment>
<dbReference type="InterPro" id="IPR050275">
    <property type="entry name" value="PGM_Phosphatase"/>
</dbReference>
<dbReference type="InterPro" id="IPR029033">
    <property type="entry name" value="His_PPase_superfam"/>
</dbReference>
<evidence type="ECO:0000313" key="4">
    <source>
        <dbReference type="Proteomes" id="UP000050398"/>
    </source>
</evidence>
<protein>
    <recommendedName>
        <fullName evidence="5">Alpha-ribazole phosphatase</fullName>
    </recommendedName>
</protein>
<evidence type="ECO:0008006" key="5">
    <source>
        <dbReference type="Google" id="ProtNLM"/>
    </source>
</evidence>
<name>A0A0N8GH07_9BACI</name>
<feature type="active site" description="Proton donor/acceptor" evidence="1">
    <location>
        <position position="81"/>
    </location>
</feature>
<evidence type="ECO:0000256" key="1">
    <source>
        <dbReference type="PIRSR" id="PIRSR613078-1"/>
    </source>
</evidence>
<dbReference type="AlphaFoldDB" id="A0A0N8GH07"/>
<evidence type="ECO:0000313" key="3">
    <source>
        <dbReference type="EMBL" id="KPL59970.1"/>
    </source>
</evidence>
<feature type="binding site" evidence="2">
    <location>
        <begin position="11"/>
        <end position="18"/>
    </location>
    <ligand>
        <name>substrate</name>
    </ligand>
</feature>
<dbReference type="Pfam" id="PF00300">
    <property type="entry name" value="His_Phos_1"/>
    <property type="match status" value="1"/>
</dbReference>
<dbReference type="EMBL" id="LIXZ01000005">
    <property type="protein sequence ID" value="KPL59970.1"/>
    <property type="molecule type" value="Genomic_DNA"/>
</dbReference>
<proteinExistence type="predicted"/>